<dbReference type="KEGG" id="dbk:DGMP_31800"/>
<dbReference type="EMBL" id="AP024086">
    <property type="protein sequence ID" value="BCL62487.1"/>
    <property type="molecule type" value="Genomic_DNA"/>
</dbReference>
<evidence type="ECO:0008006" key="4">
    <source>
        <dbReference type="Google" id="ProtNLM"/>
    </source>
</evidence>
<name>A0A8D5FIY2_9BACT</name>
<feature type="chain" id="PRO_5034723210" description="Sel1 repeat family protein" evidence="1">
    <location>
        <begin position="24"/>
        <end position="195"/>
    </location>
</feature>
<evidence type="ECO:0000313" key="2">
    <source>
        <dbReference type="EMBL" id="BCL62487.1"/>
    </source>
</evidence>
<evidence type="ECO:0000256" key="1">
    <source>
        <dbReference type="SAM" id="SignalP"/>
    </source>
</evidence>
<reference evidence="2" key="1">
    <citation type="submission" date="2020-09" db="EMBL/GenBank/DDBJ databases">
        <title>Desulfogranum mesoprofundum gen. nov., sp. nov., a novel mesophilic, sulfate-reducing chemolithoautotroph isolated from a deep-sea hydrothermal vent chimney in the Suiyo Seamount.</title>
        <authorList>
            <person name="Hashimoto Y."/>
            <person name="Nakagawa S."/>
        </authorList>
    </citation>
    <scope>NUCLEOTIDE SEQUENCE</scope>
    <source>
        <strain evidence="2">KT2</strain>
    </source>
</reference>
<dbReference type="Proteomes" id="UP000826725">
    <property type="component" value="Chromosome"/>
</dbReference>
<dbReference type="InterPro" id="IPR006597">
    <property type="entry name" value="Sel1-like"/>
</dbReference>
<keyword evidence="1" id="KW-0732">Signal</keyword>
<evidence type="ECO:0000313" key="3">
    <source>
        <dbReference type="Proteomes" id="UP000826725"/>
    </source>
</evidence>
<keyword evidence="3" id="KW-1185">Reference proteome</keyword>
<dbReference type="AlphaFoldDB" id="A0A8D5FIY2"/>
<dbReference type="InterPro" id="IPR050767">
    <property type="entry name" value="Sel1_AlgK"/>
</dbReference>
<protein>
    <recommendedName>
        <fullName evidence="4">Sel1 repeat family protein</fullName>
    </recommendedName>
</protein>
<organism evidence="2 3">
    <name type="scientific">Desulfomarina profundi</name>
    <dbReference type="NCBI Taxonomy" id="2772557"/>
    <lineage>
        <taxon>Bacteria</taxon>
        <taxon>Pseudomonadati</taxon>
        <taxon>Thermodesulfobacteriota</taxon>
        <taxon>Desulfobulbia</taxon>
        <taxon>Desulfobulbales</taxon>
        <taxon>Desulfobulbaceae</taxon>
        <taxon>Desulfomarina</taxon>
    </lineage>
</organism>
<proteinExistence type="predicted"/>
<feature type="signal peptide" evidence="1">
    <location>
        <begin position="1"/>
        <end position="23"/>
    </location>
</feature>
<dbReference type="PANTHER" id="PTHR11102:SF160">
    <property type="entry name" value="ERAD-ASSOCIATED E3 UBIQUITIN-PROTEIN LIGASE COMPONENT HRD3"/>
    <property type="match status" value="1"/>
</dbReference>
<dbReference type="SMART" id="SM00671">
    <property type="entry name" value="SEL1"/>
    <property type="match status" value="3"/>
</dbReference>
<gene>
    <name evidence="2" type="ORF">DGMP_31800</name>
</gene>
<sequence length="195" mass="22028">MTNYIKLRLLAVFLLAVPTMSHASNAFETCRDHFLHGRYFVAEDSCLQAANEGILDAQKWVAFLYTKGKGVPQDFDKAFFWTEKTARRGDANSQYLLGRCYQFGTGVNKDLQQALHWYRKSAEQGNINGLYAMGNMYRNGIGVTVNHARAYACYRSAAEKGMYLASQARDNVENRLTDEKKKIAEQLACTAQPES</sequence>
<dbReference type="RefSeq" id="WP_228854838.1">
    <property type="nucleotide sequence ID" value="NZ_AP024086.1"/>
</dbReference>
<accession>A0A8D5FIY2</accession>
<dbReference type="Pfam" id="PF08238">
    <property type="entry name" value="Sel1"/>
    <property type="match status" value="3"/>
</dbReference>
<dbReference type="PANTHER" id="PTHR11102">
    <property type="entry name" value="SEL-1-LIKE PROTEIN"/>
    <property type="match status" value="1"/>
</dbReference>